<keyword evidence="3 7" id="KW-0812">Transmembrane</keyword>
<keyword evidence="4 7" id="KW-1133">Transmembrane helix</keyword>
<dbReference type="GO" id="GO:0019706">
    <property type="term" value="F:protein-cysteine S-palmitoyltransferase activity"/>
    <property type="evidence" value="ECO:0007669"/>
    <property type="project" value="UniProtKB-EC"/>
</dbReference>
<feature type="transmembrane region" description="Helical" evidence="7">
    <location>
        <begin position="62"/>
        <end position="85"/>
    </location>
</feature>
<comment type="domain">
    <text evidence="7">The DHHC domain is required for palmitoyltransferase activity.</text>
</comment>
<evidence type="ECO:0000256" key="3">
    <source>
        <dbReference type="ARBA" id="ARBA00022692"/>
    </source>
</evidence>
<evidence type="ECO:0000256" key="6">
    <source>
        <dbReference type="ARBA" id="ARBA00023315"/>
    </source>
</evidence>
<keyword evidence="5 7" id="KW-0472">Membrane</keyword>
<keyword evidence="6 7" id="KW-0012">Acyltransferase</keyword>
<dbReference type="Proteomes" id="UP000792457">
    <property type="component" value="Unassembled WGS sequence"/>
</dbReference>
<dbReference type="GO" id="GO:0016020">
    <property type="term" value="C:membrane"/>
    <property type="evidence" value="ECO:0007669"/>
    <property type="project" value="UniProtKB-SubCell"/>
</dbReference>
<evidence type="ECO:0000256" key="7">
    <source>
        <dbReference type="RuleBase" id="RU079119"/>
    </source>
</evidence>
<reference evidence="9" key="2">
    <citation type="submission" date="2017-10" db="EMBL/GenBank/DDBJ databases">
        <title>Ladona fulva Genome sequencing and assembly.</title>
        <authorList>
            <person name="Murali S."/>
            <person name="Richards S."/>
            <person name="Bandaranaike D."/>
            <person name="Bellair M."/>
            <person name="Blankenburg K."/>
            <person name="Chao H."/>
            <person name="Dinh H."/>
            <person name="Doddapaneni H."/>
            <person name="Dugan-Rocha S."/>
            <person name="Elkadiri S."/>
            <person name="Gnanaolivu R."/>
            <person name="Hernandez B."/>
            <person name="Skinner E."/>
            <person name="Javaid M."/>
            <person name="Lee S."/>
            <person name="Li M."/>
            <person name="Ming W."/>
            <person name="Munidasa M."/>
            <person name="Muniz J."/>
            <person name="Nguyen L."/>
            <person name="Hughes D."/>
            <person name="Osuji N."/>
            <person name="Pu L.-L."/>
            <person name="Puazo M."/>
            <person name="Qu C."/>
            <person name="Quiroz J."/>
            <person name="Raj R."/>
            <person name="Weissenberger G."/>
            <person name="Xin Y."/>
            <person name="Zou X."/>
            <person name="Han Y."/>
            <person name="Worley K."/>
            <person name="Muzny D."/>
            <person name="Gibbs R."/>
        </authorList>
    </citation>
    <scope>NUCLEOTIDE SEQUENCE</scope>
    <source>
        <strain evidence="9">Sampled in the wild</strain>
    </source>
</reference>
<evidence type="ECO:0000313" key="10">
    <source>
        <dbReference type="Proteomes" id="UP000792457"/>
    </source>
</evidence>
<dbReference type="EMBL" id="KZ308544">
    <property type="protein sequence ID" value="KAG8231220.1"/>
    <property type="molecule type" value="Genomic_DNA"/>
</dbReference>
<comment type="caution">
    <text evidence="9">The sequence shown here is derived from an EMBL/GenBank/DDBJ whole genome shotgun (WGS) entry which is preliminary data.</text>
</comment>
<dbReference type="InterPro" id="IPR039859">
    <property type="entry name" value="PFA4/ZDH16/20/ERF2-like"/>
</dbReference>
<evidence type="ECO:0000313" key="9">
    <source>
        <dbReference type="EMBL" id="KAG8231220.1"/>
    </source>
</evidence>
<feature type="transmembrane region" description="Helical" evidence="7">
    <location>
        <begin position="266"/>
        <end position="286"/>
    </location>
</feature>
<name>A0A8K0KA78_LADFU</name>
<dbReference type="AlphaFoldDB" id="A0A8K0KA78"/>
<keyword evidence="2 7" id="KW-0808">Transferase</keyword>
<evidence type="ECO:0000259" key="8">
    <source>
        <dbReference type="Pfam" id="PF01529"/>
    </source>
</evidence>
<dbReference type="OrthoDB" id="331948at2759"/>
<comment type="subcellular location">
    <subcellularLocation>
        <location evidence="1">Membrane</location>
        <topology evidence="1">Multi-pass membrane protein</topology>
    </subcellularLocation>
</comment>
<feature type="domain" description="Palmitoyltransferase DHHC" evidence="8">
    <location>
        <begin position="138"/>
        <end position="301"/>
    </location>
</feature>
<organism evidence="9 10">
    <name type="scientific">Ladona fulva</name>
    <name type="common">Scarce chaser dragonfly</name>
    <name type="synonym">Libellula fulva</name>
    <dbReference type="NCBI Taxonomy" id="123851"/>
    <lineage>
        <taxon>Eukaryota</taxon>
        <taxon>Metazoa</taxon>
        <taxon>Ecdysozoa</taxon>
        <taxon>Arthropoda</taxon>
        <taxon>Hexapoda</taxon>
        <taxon>Insecta</taxon>
        <taxon>Pterygota</taxon>
        <taxon>Palaeoptera</taxon>
        <taxon>Odonata</taxon>
        <taxon>Epiprocta</taxon>
        <taxon>Anisoptera</taxon>
        <taxon>Libelluloidea</taxon>
        <taxon>Libellulidae</taxon>
        <taxon>Ladona</taxon>
    </lineage>
</organism>
<comment type="similarity">
    <text evidence="7">Belongs to the DHHC palmitoyltransferase family.</text>
</comment>
<protein>
    <recommendedName>
        <fullName evidence="7">Palmitoyltransferase</fullName>
        <ecNumber evidence="7">2.3.1.225</ecNumber>
    </recommendedName>
</protein>
<dbReference type="InterPro" id="IPR001594">
    <property type="entry name" value="Palmitoyltrfase_DHHC"/>
</dbReference>
<evidence type="ECO:0000256" key="2">
    <source>
        <dbReference type="ARBA" id="ARBA00022679"/>
    </source>
</evidence>
<dbReference type="EC" id="2.3.1.225" evidence="7"/>
<accession>A0A8K0KA78</accession>
<dbReference type="PROSITE" id="PS50216">
    <property type="entry name" value="DHHC"/>
    <property type="match status" value="1"/>
</dbReference>
<feature type="transmembrane region" description="Helical" evidence="7">
    <location>
        <begin position="186"/>
        <end position="207"/>
    </location>
</feature>
<evidence type="ECO:0000256" key="1">
    <source>
        <dbReference type="ARBA" id="ARBA00004141"/>
    </source>
</evidence>
<evidence type="ECO:0000256" key="4">
    <source>
        <dbReference type="ARBA" id="ARBA00022989"/>
    </source>
</evidence>
<keyword evidence="10" id="KW-1185">Reference proteome</keyword>
<dbReference type="Pfam" id="PF01529">
    <property type="entry name" value="DHHC"/>
    <property type="match status" value="1"/>
</dbReference>
<proteinExistence type="inferred from homology"/>
<comment type="catalytic activity">
    <reaction evidence="7">
        <text>L-cysteinyl-[protein] + hexadecanoyl-CoA = S-hexadecanoyl-L-cysteinyl-[protein] + CoA</text>
        <dbReference type="Rhea" id="RHEA:36683"/>
        <dbReference type="Rhea" id="RHEA-COMP:10131"/>
        <dbReference type="Rhea" id="RHEA-COMP:11032"/>
        <dbReference type="ChEBI" id="CHEBI:29950"/>
        <dbReference type="ChEBI" id="CHEBI:57287"/>
        <dbReference type="ChEBI" id="CHEBI:57379"/>
        <dbReference type="ChEBI" id="CHEBI:74151"/>
        <dbReference type="EC" id="2.3.1.225"/>
    </reaction>
</comment>
<sequence length="392" mass="45344">MATIRWNGSEFSNRIRRSILSRWDMAKLFFNTLTYNHFVDQSYIADTLMEPMFWFVDNFTKVLGPFFVFSVCGLTLSVVFIAYWIGLPYWWNKSQLATVALLILGNWLFINICFHFYMAAATSPGHPPEDMLIPEAVSICKKCISPKPPRTHHCSVCNRCVLKMDHHCPWLNNCVGFGNHRYFFMYMVYMCLGVIFLIVFGFEIAYVEVWLDGKEYDDEDMKEEEIIGHPVRINNSMLIPVADFLSGNSSLVKGRNEQRDWKQTSIIYAALISTAVLMALGSLSVWHGRLITRGETSIEAHINRAEMRRYAADKRIYQNPYNFGPKKNWRLFLALGRGSRTWMHLIFPSRHKPFGNGLTWATIHSEESDDELIGIESSLENDGWTNKSLKQP</sequence>
<dbReference type="PANTHER" id="PTHR12246">
    <property type="entry name" value="PALMITOYLTRANSFERASE ZDHHC16"/>
    <property type="match status" value="1"/>
</dbReference>
<reference evidence="9" key="1">
    <citation type="submission" date="2013-04" db="EMBL/GenBank/DDBJ databases">
        <authorList>
            <person name="Qu J."/>
            <person name="Murali S.C."/>
            <person name="Bandaranaike D."/>
            <person name="Bellair M."/>
            <person name="Blankenburg K."/>
            <person name="Chao H."/>
            <person name="Dinh H."/>
            <person name="Doddapaneni H."/>
            <person name="Downs B."/>
            <person name="Dugan-Rocha S."/>
            <person name="Elkadiri S."/>
            <person name="Gnanaolivu R.D."/>
            <person name="Hernandez B."/>
            <person name="Javaid M."/>
            <person name="Jayaseelan J.C."/>
            <person name="Lee S."/>
            <person name="Li M."/>
            <person name="Ming W."/>
            <person name="Munidasa M."/>
            <person name="Muniz J."/>
            <person name="Nguyen L."/>
            <person name="Ongeri F."/>
            <person name="Osuji N."/>
            <person name="Pu L.-L."/>
            <person name="Puazo M."/>
            <person name="Qu C."/>
            <person name="Quiroz J."/>
            <person name="Raj R."/>
            <person name="Weissenberger G."/>
            <person name="Xin Y."/>
            <person name="Zou X."/>
            <person name="Han Y."/>
            <person name="Richards S."/>
            <person name="Worley K."/>
            <person name="Muzny D."/>
            <person name="Gibbs R."/>
        </authorList>
    </citation>
    <scope>NUCLEOTIDE SEQUENCE</scope>
    <source>
        <strain evidence="9">Sampled in the wild</strain>
    </source>
</reference>
<gene>
    <name evidence="9" type="ORF">J437_LFUL005894</name>
</gene>
<feature type="transmembrane region" description="Helical" evidence="7">
    <location>
        <begin position="97"/>
        <end position="117"/>
    </location>
</feature>
<evidence type="ECO:0000256" key="5">
    <source>
        <dbReference type="ARBA" id="ARBA00023136"/>
    </source>
</evidence>